<protein>
    <recommendedName>
        <fullName evidence="3">Store-operated calcium entry-associated regulatory factor</fullName>
    </recommendedName>
    <alternativeName>
        <fullName evidence="13">Transmembrane protein 66</fullName>
    </alternativeName>
</protein>
<feature type="region of interest" description="Disordered" evidence="14">
    <location>
        <begin position="218"/>
        <end position="429"/>
    </location>
</feature>
<feature type="compositionally biased region" description="Polar residues" evidence="14">
    <location>
        <begin position="416"/>
        <end position="429"/>
    </location>
</feature>
<comment type="similarity">
    <text evidence="2">Belongs to the SARAF family.</text>
</comment>
<keyword evidence="10 15" id="KW-1133">Transmembrane helix</keyword>
<keyword evidence="8" id="KW-0256">Endoplasmic reticulum</keyword>
<evidence type="ECO:0000256" key="16">
    <source>
        <dbReference type="SAM" id="SignalP"/>
    </source>
</evidence>
<feature type="compositionally biased region" description="Low complexity" evidence="14">
    <location>
        <begin position="400"/>
        <end position="414"/>
    </location>
</feature>
<feature type="compositionally biased region" description="Low complexity" evidence="14">
    <location>
        <begin position="307"/>
        <end position="323"/>
    </location>
</feature>
<accession>A0AAV9WFQ5</accession>
<dbReference type="PANTHER" id="PTHR15929:SF0">
    <property type="entry name" value="STORE-OPERATED CALCIUM ENTRY-ASSOCIATED REGULATORY FACTOR"/>
    <property type="match status" value="1"/>
</dbReference>
<comment type="subcellular location">
    <subcellularLocation>
        <location evidence="1">Endoplasmic reticulum membrane</location>
        <topology evidence="1">Single-pass type I membrane protein</topology>
    </subcellularLocation>
</comment>
<feature type="compositionally biased region" description="Gly residues" evidence="14">
    <location>
        <begin position="233"/>
        <end position="255"/>
    </location>
</feature>
<gene>
    <name evidence="17" type="ORF">TWF481_005363</name>
</gene>
<evidence type="ECO:0000256" key="6">
    <source>
        <dbReference type="ARBA" id="ARBA00022692"/>
    </source>
</evidence>
<organism evidence="17 18">
    <name type="scientific">Arthrobotrys musiformis</name>
    <dbReference type="NCBI Taxonomy" id="47236"/>
    <lineage>
        <taxon>Eukaryota</taxon>
        <taxon>Fungi</taxon>
        <taxon>Dikarya</taxon>
        <taxon>Ascomycota</taxon>
        <taxon>Pezizomycotina</taxon>
        <taxon>Orbiliomycetes</taxon>
        <taxon>Orbiliales</taxon>
        <taxon>Orbiliaceae</taxon>
        <taxon>Arthrobotrys</taxon>
    </lineage>
</organism>
<evidence type="ECO:0000256" key="9">
    <source>
        <dbReference type="ARBA" id="ARBA00022837"/>
    </source>
</evidence>
<name>A0AAV9WFQ5_9PEZI</name>
<dbReference type="EMBL" id="JAVHJL010000003">
    <property type="protein sequence ID" value="KAK6506905.1"/>
    <property type="molecule type" value="Genomic_DNA"/>
</dbReference>
<evidence type="ECO:0000256" key="1">
    <source>
        <dbReference type="ARBA" id="ARBA00004115"/>
    </source>
</evidence>
<dbReference type="InterPro" id="IPR009567">
    <property type="entry name" value="SARAF"/>
</dbReference>
<evidence type="ECO:0000256" key="4">
    <source>
        <dbReference type="ARBA" id="ARBA00022448"/>
    </source>
</evidence>
<keyword evidence="6 15" id="KW-0812">Transmembrane</keyword>
<feature type="compositionally biased region" description="Basic and acidic residues" evidence="14">
    <location>
        <begin position="156"/>
        <end position="183"/>
    </location>
</feature>
<sequence length="429" mass="47121">MRTRKRSLLLTLLLSTTALAATSDISASTTATTTAKTKAKSDKILLSRIRSLTLRHGQMTTSRRVSPIPQLKCVGGDAKGLHDVDVMKCTNMDADYDDDDVSWSCEATLPHFFKLGATDVICEGYASSDDPFVLKGSCGVEYILMLTEAGHKQYPKVEEQKKEEEEKKKKEEEEEEKKKEEVPKPVTSWSGMIEFILWLAAVAGFFAFIAWAAYKAPEQRPPQQPNPYQNDGWGPGGGGDGGDGGPDGWGGGGGDNWRAYRDDPPPYAKRPSTSRRGTGSYSSRQQQQQQMPPPPPPQEQWRPGFWTGAATGAAATYLTNNTGSARAQSRGREGYDREREMERAAQERERAAQARERAAQDRERAAQERAERAAQERAQERAAERAARYGGAGPGGWRTSSYGGSSYEGESGSSAYEHTSTGFGQSRRR</sequence>
<keyword evidence="7 16" id="KW-0732">Signal</keyword>
<dbReference type="PANTHER" id="PTHR15929">
    <property type="entry name" value="STORE-OPERATED CALCIUM ENTRY-ASSOCIATED REGULATORY FACTOR"/>
    <property type="match status" value="1"/>
</dbReference>
<feature type="signal peptide" evidence="16">
    <location>
        <begin position="1"/>
        <end position="20"/>
    </location>
</feature>
<feature type="compositionally biased region" description="Basic and acidic residues" evidence="14">
    <location>
        <begin position="330"/>
        <end position="387"/>
    </location>
</feature>
<evidence type="ECO:0000256" key="11">
    <source>
        <dbReference type="ARBA" id="ARBA00023065"/>
    </source>
</evidence>
<keyword evidence="4" id="KW-0813">Transport</keyword>
<reference evidence="17 18" key="1">
    <citation type="submission" date="2023-08" db="EMBL/GenBank/DDBJ databases">
        <authorList>
            <person name="Palmer J.M."/>
        </authorList>
    </citation>
    <scope>NUCLEOTIDE SEQUENCE [LARGE SCALE GENOMIC DNA]</scope>
    <source>
        <strain evidence="17 18">TWF481</strain>
    </source>
</reference>
<comment type="caution">
    <text evidence="17">The sequence shown here is derived from an EMBL/GenBank/DDBJ whole genome shotgun (WGS) entry which is preliminary data.</text>
</comment>
<keyword evidence="18" id="KW-1185">Reference proteome</keyword>
<evidence type="ECO:0000256" key="14">
    <source>
        <dbReference type="SAM" id="MobiDB-lite"/>
    </source>
</evidence>
<feature type="compositionally biased region" description="Low complexity" evidence="14">
    <location>
        <begin position="270"/>
        <end position="290"/>
    </location>
</feature>
<feature type="region of interest" description="Disordered" evidence="14">
    <location>
        <begin position="156"/>
        <end position="184"/>
    </location>
</feature>
<evidence type="ECO:0000256" key="15">
    <source>
        <dbReference type="SAM" id="Phobius"/>
    </source>
</evidence>
<evidence type="ECO:0000256" key="7">
    <source>
        <dbReference type="ARBA" id="ARBA00022729"/>
    </source>
</evidence>
<dbReference type="Proteomes" id="UP001370758">
    <property type="component" value="Unassembled WGS sequence"/>
</dbReference>
<evidence type="ECO:0000256" key="8">
    <source>
        <dbReference type="ARBA" id="ARBA00022824"/>
    </source>
</evidence>
<proteinExistence type="inferred from homology"/>
<evidence type="ECO:0000256" key="13">
    <source>
        <dbReference type="ARBA" id="ARBA00031116"/>
    </source>
</evidence>
<dbReference type="GO" id="GO:0005789">
    <property type="term" value="C:endoplasmic reticulum membrane"/>
    <property type="evidence" value="ECO:0007669"/>
    <property type="project" value="UniProtKB-SubCell"/>
</dbReference>
<keyword evidence="11" id="KW-0406">Ion transport</keyword>
<keyword evidence="5" id="KW-0109">Calcium transport</keyword>
<dbReference type="GO" id="GO:2001256">
    <property type="term" value="P:regulation of store-operated calcium entry"/>
    <property type="evidence" value="ECO:0007669"/>
    <property type="project" value="InterPro"/>
</dbReference>
<evidence type="ECO:0000256" key="2">
    <source>
        <dbReference type="ARBA" id="ARBA00006833"/>
    </source>
</evidence>
<dbReference type="AlphaFoldDB" id="A0AAV9WFQ5"/>
<dbReference type="Pfam" id="PF06682">
    <property type="entry name" value="SARAF"/>
    <property type="match status" value="1"/>
</dbReference>
<evidence type="ECO:0000313" key="17">
    <source>
        <dbReference type="EMBL" id="KAK6506905.1"/>
    </source>
</evidence>
<evidence type="ECO:0000256" key="10">
    <source>
        <dbReference type="ARBA" id="ARBA00022989"/>
    </source>
</evidence>
<keyword evidence="12 15" id="KW-0472">Membrane</keyword>
<feature type="chain" id="PRO_5043407182" description="Store-operated calcium entry-associated regulatory factor" evidence="16">
    <location>
        <begin position="21"/>
        <end position="429"/>
    </location>
</feature>
<dbReference type="GO" id="GO:0006816">
    <property type="term" value="P:calcium ion transport"/>
    <property type="evidence" value="ECO:0007669"/>
    <property type="project" value="UniProtKB-KW"/>
</dbReference>
<evidence type="ECO:0000256" key="12">
    <source>
        <dbReference type="ARBA" id="ARBA00023136"/>
    </source>
</evidence>
<evidence type="ECO:0000256" key="3">
    <source>
        <dbReference type="ARBA" id="ARBA00016584"/>
    </source>
</evidence>
<evidence type="ECO:0000256" key="5">
    <source>
        <dbReference type="ARBA" id="ARBA00022568"/>
    </source>
</evidence>
<evidence type="ECO:0000313" key="18">
    <source>
        <dbReference type="Proteomes" id="UP001370758"/>
    </source>
</evidence>
<keyword evidence="9" id="KW-0106">Calcium</keyword>
<feature type="transmembrane region" description="Helical" evidence="15">
    <location>
        <begin position="195"/>
        <end position="214"/>
    </location>
</feature>